<feature type="signal peptide" evidence="1">
    <location>
        <begin position="1"/>
        <end position="22"/>
    </location>
</feature>
<reference evidence="2" key="1">
    <citation type="submission" date="2020-01" db="EMBL/GenBank/DDBJ databases">
        <authorList>
            <person name="Meier V. D."/>
            <person name="Meier V D."/>
        </authorList>
    </citation>
    <scope>NUCLEOTIDE SEQUENCE</scope>
    <source>
        <strain evidence="2">HLG_WM_MAG_10</strain>
    </source>
</reference>
<accession>A0A6S6U5C0</accession>
<gene>
    <name evidence="2" type="ORF">HELGO_WM49860</name>
</gene>
<protein>
    <submittedName>
        <fullName evidence="2">Uncharacterized protein</fullName>
    </submittedName>
</protein>
<dbReference type="EMBL" id="CACVAQ010000362">
    <property type="protein sequence ID" value="CAA6825457.1"/>
    <property type="molecule type" value="Genomic_DNA"/>
</dbReference>
<organism evidence="2">
    <name type="scientific">uncultured Aureispira sp</name>
    <dbReference type="NCBI Taxonomy" id="1331704"/>
    <lineage>
        <taxon>Bacteria</taxon>
        <taxon>Pseudomonadati</taxon>
        <taxon>Bacteroidota</taxon>
        <taxon>Saprospiria</taxon>
        <taxon>Saprospirales</taxon>
        <taxon>Saprospiraceae</taxon>
        <taxon>Aureispira</taxon>
        <taxon>environmental samples</taxon>
    </lineage>
</organism>
<evidence type="ECO:0000256" key="1">
    <source>
        <dbReference type="SAM" id="SignalP"/>
    </source>
</evidence>
<proteinExistence type="predicted"/>
<keyword evidence="1" id="KW-0732">Signal</keyword>
<sequence length="973" mass="111622">MKVLKRLLCCLFWITFVITAKAQGRDTSIYYQFIERSLEESNALAQVIIKNNKGQVLVVSESLTFDIEEGTQIRAQNTKTTLYLHQADGQVDSIGHAAVNFTYHIARRTLLLEIPPEGKQPRFYTNSLHKVAIRAQQIEWQMDQEQLYFDNKQAAICFTSVQYFDAALVEAYQSLGNTNPLVKMGLYVQKKGDKQAWFDLKEMTLLLDKRLDRVVLMDSKEVEIARKNPAFKIIKQRQDFEQFKKGYPTIFKFAGMDVEDLQSFVGNSALDETIALPLYLQMRQDGFLNYNKNTQQIQLQEKLFHSIASMNRTSDYDYDHLRFWSRPVKEAKVDLRACLDLRTQALSIPNVQEMLLGYRPKVIASPSNLVYLLPNRRLRFNGGIQVGNTLVEGTNFQFEYERYQVLLPQINRLHLAIYKRVRLNNEWDWKQTSIGQTRALNEQGKPTEAVEFIQSVIEGGKGYLSIDTTTNKSGKNETGAAHSFFVNQSFSKVYYDKRLVEGRVAYPRKSFYYELKPFRLNTIHNLRIAQISFKGKFYSSEILPVLEKDLELQFYNLSLGLDTLIKEVDKLPIYLRESPLGKGAFYGELKLSNSGLFGNGVLTYLEASLGCDVFDLLPEQVNAKQVDSFSLEASELFPKVRAKHIKMLWKPYENQMYLNSLFTEGFPFHFYYKDQKCRLDGQLMLRPRGLLGRGTLDWKDASMVSNPKGDYQIGSTAIRSASVAVLLRIRGRYQFGFELENARLEMDFEQEIAHFSSESANSIAIFPYNMYQTTLNQFDWDWKRNLLFMKSKKGEKGVFRKEGRPLGALYFEASKGVYDLNTGLLQLENLAPIKIGNAFLYLKDSLLEIEADGYIQQLEGTLVLEDTLLNPICTLGTVALVWNPKTSSFVSKGTSFELKQRGENKGQLVRGKIEVLPSPKGLLVNCGWFFSNGDWCFFKWKNGVLSAISNRGAVDGVLLGKMNGFESFRTRWL</sequence>
<evidence type="ECO:0000313" key="2">
    <source>
        <dbReference type="EMBL" id="CAA6825457.1"/>
    </source>
</evidence>
<dbReference type="AlphaFoldDB" id="A0A6S6U5C0"/>
<name>A0A6S6U5C0_9BACT</name>
<feature type="chain" id="PRO_5027759950" evidence="1">
    <location>
        <begin position="23"/>
        <end position="973"/>
    </location>
</feature>